<dbReference type="InterPro" id="IPR058533">
    <property type="entry name" value="Cation_efflux_TM"/>
</dbReference>
<evidence type="ECO:0000256" key="10">
    <source>
        <dbReference type="SAM" id="Phobius"/>
    </source>
</evidence>
<feature type="region of interest" description="Disordered" evidence="9">
    <location>
        <begin position="54"/>
        <end position="75"/>
    </location>
</feature>
<evidence type="ECO:0000256" key="2">
    <source>
        <dbReference type="ARBA" id="ARBA00008873"/>
    </source>
</evidence>
<evidence type="ECO:0000256" key="9">
    <source>
        <dbReference type="SAM" id="MobiDB-lite"/>
    </source>
</evidence>
<feature type="transmembrane region" description="Helical" evidence="10">
    <location>
        <begin position="291"/>
        <end position="314"/>
    </location>
</feature>
<accession>A0A0L0S1V2</accession>
<dbReference type="STRING" id="578462.A0A0L0S1V2"/>
<feature type="transmembrane region" description="Helical" evidence="10">
    <location>
        <begin position="88"/>
        <end position="108"/>
    </location>
</feature>
<evidence type="ECO:0000256" key="7">
    <source>
        <dbReference type="ARBA" id="ARBA00023065"/>
    </source>
</evidence>
<dbReference type="InterPro" id="IPR036837">
    <property type="entry name" value="Cation_efflux_CTD_sf"/>
</dbReference>
<dbReference type="InterPro" id="IPR002524">
    <property type="entry name" value="Cation_efflux"/>
</dbReference>
<dbReference type="AlphaFoldDB" id="A0A0L0S1V2"/>
<evidence type="ECO:0000259" key="12">
    <source>
        <dbReference type="Pfam" id="PF16916"/>
    </source>
</evidence>
<evidence type="ECO:0000256" key="8">
    <source>
        <dbReference type="ARBA" id="ARBA00023136"/>
    </source>
</evidence>
<evidence type="ECO:0000256" key="1">
    <source>
        <dbReference type="ARBA" id="ARBA00004141"/>
    </source>
</evidence>
<feature type="transmembrane region" description="Helical" evidence="10">
    <location>
        <begin position="120"/>
        <end position="138"/>
    </location>
</feature>
<keyword evidence="8 10" id="KW-0472">Membrane</keyword>
<dbReference type="PANTHER" id="PTHR11562:SF17">
    <property type="entry name" value="RE54080P-RELATED"/>
    <property type="match status" value="1"/>
</dbReference>
<reference evidence="13 14" key="1">
    <citation type="submission" date="2009-11" db="EMBL/GenBank/DDBJ databases">
        <title>Annotation of Allomyces macrogynus ATCC 38327.</title>
        <authorList>
            <consortium name="The Broad Institute Genome Sequencing Platform"/>
            <person name="Russ C."/>
            <person name="Cuomo C."/>
            <person name="Burger G."/>
            <person name="Gray M.W."/>
            <person name="Holland P.W.H."/>
            <person name="King N."/>
            <person name="Lang F.B.F."/>
            <person name="Roger A.J."/>
            <person name="Ruiz-Trillo I."/>
            <person name="Young S.K."/>
            <person name="Zeng Q."/>
            <person name="Gargeya S."/>
            <person name="Fitzgerald M."/>
            <person name="Haas B."/>
            <person name="Abouelleil A."/>
            <person name="Alvarado L."/>
            <person name="Arachchi H.M."/>
            <person name="Berlin A."/>
            <person name="Chapman S.B."/>
            <person name="Gearin G."/>
            <person name="Goldberg J."/>
            <person name="Griggs A."/>
            <person name="Gujja S."/>
            <person name="Hansen M."/>
            <person name="Heiman D."/>
            <person name="Howarth C."/>
            <person name="Larimer J."/>
            <person name="Lui A."/>
            <person name="MacDonald P.J.P."/>
            <person name="McCowen C."/>
            <person name="Montmayeur A."/>
            <person name="Murphy C."/>
            <person name="Neiman D."/>
            <person name="Pearson M."/>
            <person name="Priest M."/>
            <person name="Roberts A."/>
            <person name="Saif S."/>
            <person name="Shea T."/>
            <person name="Sisk P."/>
            <person name="Stolte C."/>
            <person name="Sykes S."/>
            <person name="Wortman J."/>
            <person name="Nusbaum C."/>
            <person name="Birren B."/>
        </authorList>
    </citation>
    <scope>NUCLEOTIDE SEQUENCE [LARGE SCALE GENOMIC DNA]</scope>
    <source>
        <strain evidence="13 14">ATCC 38327</strain>
    </source>
</reference>
<dbReference type="InterPro" id="IPR027470">
    <property type="entry name" value="Cation_efflux_CTD"/>
</dbReference>
<keyword evidence="6 10" id="KW-1133">Transmembrane helix</keyword>
<dbReference type="eggNOG" id="KOG1482">
    <property type="taxonomic scope" value="Eukaryota"/>
</dbReference>
<evidence type="ECO:0000259" key="11">
    <source>
        <dbReference type="Pfam" id="PF01545"/>
    </source>
</evidence>
<comment type="similarity">
    <text evidence="2">Belongs to the cation diffusion facilitator (CDF) transporter (TC 2.A.4) family. SLC30A subfamily.</text>
</comment>
<dbReference type="OMA" id="PCDNCNK"/>
<protein>
    <submittedName>
        <fullName evidence="13">Cation diffusion facilitator family transporter</fullName>
    </submittedName>
</protein>
<dbReference type="VEuPathDB" id="FungiDB:AMAG_02320"/>
<feature type="region of interest" description="Disordered" evidence="9">
    <location>
        <begin position="429"/>
        <end position="467"/>
    </location>
</feature>
<feature type="transmembrane region" description="Helical" evidence="10">
    <location>
        <begin position="158"/>
        <end position="177"/>
    </location>
</feature>
<feature type="region of interest" description="Disordered" evidence="9">
    <location>
        <begin position="216"/>
        <end position="235"/>
    </location>
</feature>
<proteinExistence type="inferred from homology"/>
<dbReference type="InterPro" id="IPR027469">
    <property type="entry name" value="Cation_efflux_TMD_sf"/>
</dbReference>
<feature type="transmembrane region" description="Helical" evidence="10">
    <location>
        <begin position="189"/>
        <end position="209"/>
    </location>
</feature>
<dbReference type="GO" id="GO:0005385">
    <property type="term" value="F:zinc ion transmembrane transporter activity"/>
    <property type="evidence" value="ECO:0007669"/>
    <property type="project" value="TreeGrafter"/>
</dbReference>
<dbReference type="Proteomes" id="UP000054350">
    <property type="component" value="Unassembled WGS sequence"/>
</dbReference>
<dbReference type="EMBL" id="GG745330">
    <property type="protein sequence ID" value="KNE56518.1"/>
    <property type="molecule type" value="Genomic_DNA"/>
</dbReference>
<feature type="transmembrane region" description="Helical" evidence="10">
    <location>
        <begin position="264"/>
        <end position="285"/>
    </location>
</feature>
<feature type="region of interest" description="Disordered" evidence="9">
    <location>
        <begin position="1"/>
        <end position="23"/>
    </location>
</feature>
<keyword evidence="3" id="KW-0813">Transport</keyword>
<evidence type="ECO:0000256" key="5">
    <source>
        <dbReference type="ARBA" id="ARBA00022906"/>
    </source>
</evidence>
<dbReference type="Pfam" id="PF16916">
    <property type="entry name" value="ZT_dimer"/>
    <property type="match status" value="1"/>
</dbReference>
<keyword evidence="5" id="KW-0862">Zinc</keyword>
<dbReference type="SUPFAM" id="SSF160240">
    <property type="entry name" value="Cation efflux protein cytoplasmic domain-like"/>
    <property type="match status" value="1"/>
</dbReference>
<dbReference type="SUPFAM" id="SSF161111">
    <property type="entry name" value="Cation efflux protein transmembrane domain-like"/>
    <property type="match status" value="1"/>
</dbReference>
<dbReference type="GO" id="GO:0098771">
    <property type="term" value="P:inorganic ion homeostasis"/>
    <property type="evidence" value="ECO:0007669"/>
    <property type="project" value="UniProtKB-ARBA"/>
</dbReference>
<gene>
    <name evidence="13" type="ORF">AMAG_02320</name>
</gene>
<dbReference type="NCBIfam" id="TIGR01297">
    <property type="entry name" value="CDF"/>
    <property type="match status" value="1"/>
</dbReference>
<dbReference type="Gene3D" id="1.20.1510.10">
    <property type="entry name" value="Cation efflux protein transmembrane domain"/>
    <property type="match status" value="1"/>
</dbReference>
<dbReference type="OrthoDB" id="9944568at2759"/>
<dbReference type="PANTHER" id="PTHR11562">
    <property type="entry name" value="CATION EFFLUX PROTEIN/ ZINC TRANSPORTER"/>
    <property type="match status" value="1"/>
</dbReference>
<dbReference type="Pfam" id="PF01545">
    <property type="entry name" value="Cation_efflux"/>
    <property type="match status" value="1"/>
</dbReference>
<keyword evidence="4 10" id="KW-0812">Transmembrane</keyword>
<evidence type="ECO:0000313" key="14">
    <source>
        <dbReference type="Proteomes" id="UP000054350"/>
    </source>
</evidence>
<comment type="subcellular location">
    <subcellularLocation>
        <location evidence="1">Membrane</location>
        <topology evidence="1">Multi-pass membrane protein</topology>
    </subcellularLocation>
</comment>
<dbReference type="GO" id="GO:0030003">
    <property type="term" value="P:intracellular monoatomic cation homeostasis"/>
    <property type="evidence" value="ECO:0007669"/>
    <property type="project" value="UniProtKB-ARBA"/>
</dbReference>
<keyword evidence="7" id="KW-0406">Ion transport</keyword>
<sequence length="467" mass="50220">MSSTRAAPGRNDDEASAETRPLLAFSVDHDDNSKVPVRHLHAATYETVARHADEAGEDGDQQRVGSPAPSTDSLLSVDPATQHAKKRLWIASALCFSFFLVELIGGVWSNSLAILSDSFHLLSDFSGFLISLFSLYLAQRKATKRHSFGFHRAEILGALMSVLIIWVVTGVLIMEAVDRVRNPRPIDGPIMLAVASMGLVVNFILVFALGHGHDHGHDHGHGRGHAHQHSHDEVDAVEQGREHHDHGHAHGHGHRHRNINLRAAIIHIIGDIVSSIGVLISSVIVTLDPEWVIVDPICTFFFSAIVMCTTFALIRDSIGILMESTPAHIDPHQIEADLLAIPNVLAVHDLHVWVLTVGKPALAVHVEVPAHLPVAEYDLVLTSAQDLLCNKYSVHHTTIQVDVRFNGVAPDPHCASSVCNGGVCGGAAARSRSPRDGTGSPWSVGPAAQRTPAGTPLRDSVGGIGKS</sequence>
<organism evidence="13 14">
    <name type="scientific">Allomyces macrogynus (strain ATCC 38327)</name>
    <name type="common">Allomyces javanicus var. macrogynus</name>
    <dbReference type="NCBI Taxonomy" id="578462"/>
    <lineage>
        <taxon>Eukaryota</taxon>
        <taxon>Fungi</taxon>
        <taxon>Fungi incertae sedis</taxon>
        <taxon>Blastocladiomycota</taxon>
        <taxon>Blastocladiomycetes</taxon>
        <taxon>Blastocladiales</taxon>
        <taxon>Blastocladiaceae</taxon>
        <taxon>Allomyces</taxon>
    </lineage>
</organism>
<feature type="domain" description="Cation efflux protein transmembrane" evidence="11">
    <location>
        <begin position="88"/>
        <end position="322"/>
    </location>
</feature>
<reference evidence="14" key="2">
    <citation type="submission" date="2009-11" db="EMBL/GenBank/DDBJ databases">
        <title>The Genome Sequence of Allomyces macrogynus strain ATCC 38327.</title>
        <authorList>
            <consortium name="The Broad Institute Genome Sequencing Platform"/>
            <person name="Russ C."/>
            <person name="Cuomo C."/>
            <person name="Shea T."/>
            <person name="Young S.K."/>
            <person name="Zeng Q."/>
            <person name="Koehrsen M."/>
            <person name="Haas B."/>
            <person name="Borodovsky M."/>
            <person name="Guigo R."/>
            <person name="Alvarado L."/>
            <person name="Berlin A."/>
            <person name="Borenstein D."/>
            <person name="Chen Z."/>
            <person name="Engels R."/>
            <person name="Freedman E."/>
            <person name="Gellesch M."/>
            <person name="Goldberg J."/>
            <person name="Griggs A."/>
            <person name="Gujja S."/>
            <person name="Heiman D."/>
            <person name="Hepburn T."/>
            <person name="Howarth C."/>
            <person name="Jen D."/>
            <person name="Larson L."/>
            <person name="Lewis B."/>
            <person name="Mehta T."/>
            <person name="Park D."/>
            <person name="Pearson M."/>
            <person name="Roberts A."/>
            <person name="Saif S."/>
            <person name="Shenoy N."/>
            <person name="Sisk P."/>
            <person name="Stolte C."/>
            <person name="Sykes S."/>
            <person name="Walk T."/>
            <person name="White J."/>
            <person name="Yandava C."/>
            <person name="Burger G."/>
            <person name="Gray M.W."/>
            <person name="Holland P.W.H."/>
            <person name="King N."/>
            <person name="Lang F.B.F."/>
            <person name="Roger A.J."/>
            <person name="Ruiz-Trillo I."/>
            <person name="Lander E."/>
            <person name="Nusbaum C."/>
        </authorList>
    </citation>
    <scope>NUCLEOTIDE SEQUENCE [LARGE SCALE GENOMIC DNA]</scope>
    <source>
        <strain evidence="14">ATCC 38327</strain>
    </source>
</reference>
<keyword evidence="14" id="KW-1185">Reference proteome</keyword>
<evidence type="ECO:0000256" key="6">
    <source>
        <dbReference type="ARBA" id="ARBA00022989"/>
    </source>
</evidence>
<evidence type="ECO:0000256" key="3">
    <source>
        <dbReference type="ARBA" id="ARBA00022448"/>
    </source>
</evidence>
<name>A0A0L0S1V2_ALLM3</name>
<evidence type="ECO:0000256" key="4">
    <source>
        <dbReference type="ARBA" id="ARBA00022692"/>
    </source>
</evidence>
<dbReference type="GO" id="GO:0005886">
    <property type="term" value="C:plasma membrane"/>
    <property type="evidence" value="ECO:0007669"/>
    <property type="project" value="TreeGrafter"/>
</dbReference>
<keyword evidence="5" id="KW-0864">Zinc transport</keyword>
<dbReference type="InterPro" id="IPR050681">
    <property type="entry name" value="CDF/SLC30A"/>
</dbReference>
<evidence type="ECO:0000313" key="13">
    <source>
        <dbReference type="EMBL" id="KNE56518.1"/>
    </source>
</evidence>
<feature type="domain" description="Cation efflux protein cytoplasmic" evidence="12">
    <location>
        <begin position="328"/>
        <end position="402"/>
    </location>
</feature>